<evidence type="ECO:0000313" key="1">
    <source>
        <dbReference type="EMBL" id="MBP2033674.1"/>
    </source>
</evidence>
<dbReference type="Proteomes" id="UP001519307">
    <property type="component" value="Unassembled WGS sequence"/>
</dbReference>
<protein>
    <recommendedName>
        <fullName evidence="3">Transposase</fullName>
    </recommendedName>
</protein>
<evidence type="ECO:0000313" key="2">
    <source>
        <dbReference type="Proteomes" id="UP001519307"/>
    </source>
</evidence>
<comment type="caution">
    <text evidence="1">The sequence shown here is derived from an EMBL/GenBank/DDBJ whole genome shotgun (WGS) entry which is preliminary data.</text>
</comment>
<sequence length="52" mass="5997">MKKEISIKGSFGRELPPLNKTRLNNNIGIQANIDLWNRHKINSSTYEKSNKV</sequence>
<evidence type="ECO:0008006" key="3">
    <source>
        <dbReference type="Google" id="ProtNLM"/>
    </source>
</evidence>
<accession>A0ABS4KUE1</accession>
<reference evidence="1 2" key="1">
    <citation type="submission" date="2021-03" db="EMBL/GenBank/DDBJ databases">
        <title>Genomic Encyclopedia of Type Strains, Phase IV (KMG-IV): sequencing the most valuable type-strain genomes for metagenomic binning, comparative biology and taxonomic classification.</title>
        <authorList>
            <person name="Goeker M."/>
        </authorList>
    </citation>
    <scope>NUCLEOTIDE SEQUENCE [LARGE SCALE GENOMIC DNA]</scope>
    <source>
        <strain evidence="1 2">DSM 28783</strain>
    </source>
</reference>
<gene>
    <name evidence="1" type="ORF">J2Z42_002381</name>
</gene>
<keyword evidence="2" id="KW-1185">Reference proteome</keyword>
<name>A0ABS4KUE1_9CLOT</name>
<organism evidence="1 2">
    <name type="scientific">Clostridium algifaecis</name>
    <dbReference type="NCBI Taxonomy" id="1472040"/>
    <lineage>
        <taxon>Bacteria</taxon>
        <taxon>Bacillati</taxon>
        <taxon>Bacillota</taxon>
        <taxon>Clostridia</taxon>
        <taxon>Eubacteriales</taxon>
        <taxon>Clostridiaceae</taxon>
        <taxon>Clostridium</taxon>
    </lineage>
</organism>
<proteinExistence type="predicted"/>
<dbReference type="EMBL" id="JAGGLM010000018">
    <property type="protein sequence ID" value="MBP2033674.1"/>
    <property type="molecule type" value="Genomic_DNA"/>
</dbReference>